<feature type="region of interest" description="Disordered" evidence="1">
    <location>
        <begin position="1"/>
        <end position="44"/>
    </location>
</feature>
<protein>
    <submittedName>
        <fullName evidence="2">Uncharacterized protein</fullName>
    </submittedName>
</protein>
<proteinExistence type="predicted"/>
<reference evidence="2 3" key="2">
    <citation type="journal article" date="2019" name="G3 (Bethesda)">
        <title>Hybrid Assembly of the Genome of the Entomopathogenic Nematode Steinernema carpocapsae Identifies the X-Chromosome.</title>
        <authorList>
            <person name="Serra L."/>
            <person name="Macchietto M."/>
            <person name="Macias-Munoz A."/>
            <person name="McGill C.J."/>
            <person name="Rodriguez I.M."/>
            <person name="Rodriguez B."/>
            <person name="Murad R."/>
            <person name="Mortazavi A."/>
        </authorList>
    </citation>
    <scope>NUCLEOTIDE SEQUENCE [LARGE SCALE GENOMIC DNA]</scope>
    <source>
        <strain evidence="2 3">ALL</strain>
    </source>
</reference>
<evidence type="ECO:0000256" key="1">
    <source>
        <dbReference type="SAM" id="MobiDB-lite"/>
    </source>
</evidence>
<dbReference type="Proteomes" id="UP000298663">
    <property type="component" value="Unassembled WGS sequence"/>
</dbReference>
<evidence type="ECO:0000313" key="2">
    <source>
        <dbReference type="EMBL" id="TKR77526.1"/>
    </source>
</evidence>
<evidence type="ECO:0000313" key="3">
    <source>
        <dbReference type="Proteomes" id="UP000298663"/>
    </source>
</evidence>
<name>A0A4U5N4R3_STECR</name>
<gene>
    <name evidence="2" type="ORF">L596_018481</name>
</gene>
<comment type="caution">
    <text evidence="2">The sequence shown here is derived from an EMBL/GenBank/DDBJ whole genome shotgun (WGS) entry which is preliminary data.</text>
</comment>
<sequence>MEPRGKKTPPGETQKQNWRTRPSRTQRATSNANQNKKRATRRPQFEDRAVCRLSDYAGKGQFLMRYSDYEDYDDRIWSVEDHILIRSWIRAPHLDSGEAHKRCYVMTDRYMGWWPNQPSHYFLFPIEHSRILKFNEVEIYFPTNEEIETARHNSARATRKDAEEDGNY</sequence>
<keyword evidence="3" id="KW-1185">Reference proteome</keyword>
<dbReference type="AlphaFoldDB" id="A0A4U5N4R3"/>
<feature type="compositionally biased region" description="Polar residues" evidence="1">
    <location>
        <begin position="11"/>
        <end position="34"/>
    </location>
</feature>
<accession>A0A4U5N4R3</accession>
<reference evidence="2 3" key="1">
    <citation type="journal article" date="2015" name="Genome Biol.">
        <title>Comparative genomics of Steinernema reveals deeply conserved gene regulatory networks.</title>
        <authorList>
            <person name="Dillman A.R."/>
            <person name="Macchietto M."/>
            <person name="Porter C.F."/>
            <person name="Rogers A."/>
            <person name="Williams B."/>
            <person name="Antoshechkin I."/>
            <person name="Lee M.M."/>
            <person name="Goodwin Z."/>
            <person name="Lu X."/>
            <person name="Lewis E.E."/>
            <person name="Goodrich-Blair H."/>
            <person name="Stock S.P."/>
            <person name="Adams B.J."/>
            <person name="Sternberg P.W."/>
            <person name="Mortazavi A."/>
        </authorList>
    </citation>
    <scope>NUCLEOTIDE SEQUENCE [LARGE SCALE GENOMIC DNA]</scope>
    <source>
        <strain evidence="2 3">ALL</strain>
    </source>
</reference>
<dbReference type="OrthoDB" id="10509855at2759"/>
<dbReference type="EMBL" id="AZBU02000005">
    <property type="protein sequence ID" value="TKR77526.1"/>
    <property type="molecule type" value="Genomic_DNA"/>
</dbReference>
<organism evidence="2 3">
    <name type="scientific">Steinernema carpocapsae</name>
    <name type="common">Entomopathogenic nematode</name>
    <dbReference type="NCBI Taxonomy" id="34508"/>
    <lineage>
        <taxon>Eukaryota</taxon>
        <taxon>Metazoa</taxon>
        <taxon>Ecdysozoa</taxon>
        <taxon>Nematoda</taxon>
        <taxon>Chromadorea</taxon>
        <taxon>Rhabditida</taxon>
        <taxon>Tylenchina</taxon>
        <taxon>Panagrolaimomorpha</taxon>
        <taxon>Strongyloidoidea</taxon>
        <taxon>Steinernematidae</taxon>
        <taxon>Steinernema</taxon>
    </lineage>
</organism>